<dbReference type="EMBL" id="MN740446">
    <property type="protein sequence ID" value="QHU26905.1"/>
    <property type="molecule type" value="Genomic_DNA"/>
</dbReference>
<organism evidence="1">
    <name type="scientific">viral metagenome</name>
    <dbReference type="NCBI Taxonomy" id="1070528"/>
    <lineage>
        <taxon>unclassified sequences</taxon>
        <taxon>metagenomes</taxon>
        <taxon>organismal metagenomes</taxon>
    </lineage>
</organism>
<proteinExistence type="predicted"/>
<evidence type="ECO:0000313" key="1">
    <source>
        <dbReference type="EMBL" id="QHU26905.1"/>
    </source>
</evidence>
<sequence length="141" mass="16735">MTLYERLSGKPIIYDNNKSYRQCLRELFEMNQTNYQEKINEIRSREELDEETEDEISYDDSAAEKFMDEIYEQTKDNALFKNVYKIAASKFLSEEESIGLVVLFSYDFMLSFIPCLVDYFKSPDSFNSENNNYIVLLKKIS</sequence>
<dbReference type="AlphaFoldDB" id="A0A6C0LA02"/>
<protein>
    <submittedName>
        <fullName evidence="1">Uncharacterized protein</fullName>
    </submittedName>
</protein>
<name>A0A6C0LA02_9ZZZZ</name>
<reference evidence="1" key="1">
    <citation type="journal article" date="2020" name="Nature">
        <title>Giant virus diversity and host interactions through global metagenomics.</title>
        <authorList>
            <person name="Schulz F."/>
            <person name="Roux S."/>
            <person name="Paez-Espino D."/>
            <person name="Jungbluth S."/>
            <person name="Walsh D.A."/>
            <person name="Denef V.J."/>
            <person name="McMahon K.D."/>
            <person name="Konstantinidis K.T."/>
            <person name="Eloe-Fadrosh E.A."/>
            <person name="Kyrpides N.C."/>
            <person name="Woyke T."/>
        </authorList>
    </citation>
    <scope>NUCLEOTIDE SEQUENCE</scope>
    <source>
        <strain evidence="1">GVMAG-M-3300027759-42</strain>
    </source>
</reference>
<accession>A0A6C0LA02</accession>